<name>F6G825_RALS8</name>
<evidence type="ECO:0000313" key="1">
    <source>
        <dbReference type="EMBL" id="AEG70702.1"/>
    </source>
</evidence>
<dbReference type="Proteomes" id="UP000007953">
    <property type="component" value="Plasmid megaplasmid"/>
</dbReference>
<gene>
    <name evidence="1" type="ordered locus">RSPO_m00060</name>
</gene>
<keyword evidence="1" id="KW-0614">Plasmid</keyword>
<dbReference type="HOGENOM" id="CLU_2603496_0_0_4"/>
<organism evidence="1 2">
    <name type="scientific">Ralstonia solanacearum (strain Po82)</name>
    <dbReference type="NCBI Taxonomy" id="1031711"/>
    <lineage>
        <taxon>Bacteria</taxon>
        <taxon>Pseudomonadati</taxon>
        <taxon>Pseudomonadota</taxon>
        <taxon>Betaproteobacteria</taxon>
        <taxon>Burkholderiales</taxon>
        <taxon>Burkholderiaceae</taxon>
        <taxon>Ralstonia</taxon>
        <taxon>Ralstonia solanacearum species complex</taxon>
    </lineage>
</organism>
<evidence type="ECO:0000313" key="2">
    <source>
        <dbReference type="Proteomes" id="UP000007953"/>
    </source>
</evidence>
<dbReference type="EMBL" id="CP002820">
    <property type="protein sequence ID" value="AEG70702.1"/>
    <property type="molecule type" value="Genomic_DNA"/>
</dbReference>
<accession>F6G825</accession>
<geneLocation type="plasmid" evidence="2"/>
<proteinExistence type="predicted"/>
<dbReference type="KEGG" id="rsn:RSPO_m00060"/>
<dbReference type="AlphaFoldDB" id="F6G825"/>
<reference evidence="1 2" key="1">
    <citation type="journal article" date="2011" name="J. Bacteriol.">
        <title>Complete genome sequence of the plant pathogen Ralstonia solanacearum strain Po82.</title>
        <authorList>
            <person name="Xu J."/>
            <person name="Zheng H.J."/>
            <person name="Liu L."/>
            <person name="Pan Z.C."/>
            <person name="Prior P."/>
            <person name="Tang B."/>
            <person name="Xu J.S."/>
            <person name="Zhang H."/>
            <person name="Tian Q."/>
            <person name="Zhang L.Q."/>
            <person name="Feng J."/>
        </authorList>
    </citation>
    <scope>NUCLEOTIDE SEQUENCE [LARGE SCALE GENOMIC DNA]</scope>
    <source>
        <strain evidence="2">Po82</strain>
    </source>
</reference>
<protein>
    <submittedName>
        <fullName evidence="1">Uncharacterized protein</fullName>
    </submittedName>
</protein>
<sequence>MTPNTCLIAPDGRLGFKPERRDDVVSCSFVDKRARADTGTVERQMRTHSLNFVVLALRYENTYFSLTAVSSGGLRSCAS</sequence>